<reference evidence="4" key="1">
    <citation type="submission" date="2020-10" db="EMBL/GenBank/DDBJ databases">
        <authorList>
            <person name="Gilroy R."/>
        </authorList>
    </citation>
    <scope>NUCLEOTIDE SEQUENCE</scope>
    <source>
        <strain evidence="4">ChiGjej1B1-2707</strain>
    </source>
</reference>
<accession>A0A9D1A1N1</accession>
<name>A0A9D1A1N1_9ACTN</name>
<sequence>MKGALAVAALVPTGALLSACASPQDGAASSSASSMVEESSSSSVAEPSSSSTAEEAEGTATAAGPVLVAYYSATGNTRAVAEAIAAHLDADVFEITPVDPYTEEDLGYTSDDSRASRERDDPNRSVELVQTSPEGFDSYRTVFVGYPIWWDEAAWVVDGFVTGNDFTGKTVIPFCTSGSSPIGTSGQDLAALAGTGEWLEGARFPESAAASEVEAWVDSLGL</sequence>
<evidence type="ECO:0000256" key="1">
    <source>
        <dbReference type="SAM" id="MobiDB-lite"/>
    </source>
</evidence>
<feature type="chain" id="PRO_5038713062" evidence="2">
    <location>
        <begin position="22"/>
        <end position="222"/>
    </location>
</feature>
<evidence type="ECO:0000256" key="2">
    <source>
        <dbReference type="SAM" id="SignalP"/>
    </source>
</evidence>
<feature type="region of interest" description="Disordered" evidence="1">
    <location>
        <begin position="22"/>
        <end position="59"/>
    </location>
</feature>
<proteinExistence type="predicted"/>
<dbReference type="GO" id="GO:0010181">
    <property type="term" value="F:FMN binding"/>
    <property type="evidence" value="ECO:0007669"/>
    <property type="project" value="InterPro"/>
</dbReference>
<evidence type="ECO:0000313" key="5">
    <source>
        <dbReference type="Proteomes" id="UP000824261"/>
    </source>
</evidence>
<dbReference type="PANTHER" id="PTHR39201:SF1">
    <property type="entry name" value="FLAVODOXIN-LIKE DOMAIN-CONTAINING PROTEIN"/>
    <property type="match status" value="1"/>
</dbReference>
<dbReference type="InterPro" id="IPR008254">
    <property type="entry name" value="Flavodoxin/NO_synth"/>
</dbReference>
<dbReference type="EMBL" id="DVGB01000039">
    <property type="protein sequence ID" value="HIR01256.1"/>
    <property type="molecule type" value="Genomic_DNA"/>
</dbReference>
<dbReference type="SUPFAM" id="SSF52218">
    <property type="entry name" value="Flavoproteins"/>
    <property type="match status" value="1"/>
</dbReference>
<organism evidence="4 5">
    <name type="scientific">Candidatus Aveggerthella stercoripullorum</name>
    <dbReference type="NCBI Taxonomy" id="2840688"/>
    <lineage>
        <taxon>Bacteria</taxon>
        <taxon>Bacillati</taxon>
        <taxon>Actinomycetota</taxon>
        <taxon>Coriobacteriia</taxon>
        <taxon>Eggerthellales</taxon>
        <taxon>Eggerthellaceae</taxon>
        <taxon>Eggerthellaceae incertae sedis</taxon>
        <taxon>Candidatus Aveggerthella</taxon>
    </lineage>
</organism>
<feature type="region of interest" description="Disordered" evidence="1">
    <location>
        <begin position="102"/>
        <end position="125"/>
    </location>
</feature>
<gene>
    <name evidence="4" type="ORF">IAA69_03230</name>
</gene>
<dbReference type="PROSITE" id="PS51257">
    <property type="entry name" value="PROKAR_LIPOPROTEIN"/>
    <property type="match status" value="1"/>
</dbReference>
<dbReference type="InterPro" id="IPR029039">
    <property type="entry name" value="Flavoprotein-like_sf"/>
</dbReference>
<dbReference type="PROSITE" id="PS50902">
    <property type="entry name" value="FLAVODOXIN_LIKE"/>
    <property type="match status" value="1"/>
</dbReference>
<evidence type="ECO:0000259" key="3">
    <source>
        <dbReference type="PROSITE" id="PS50902"/>
    </source>
</evidence>
<dbReference type="PANTHER" id="PTHR39201">
    <property type="entry name" value="EXPORTED PROTEIN-RELATED"/>
    <property type="match status" value="1"/>
</dbReference>
<reference evidence="4" key="2">
    <citation type="journal article" date="2021" name="PeerJ">
        <title>Extensive microbial diversity within the chicken gut microbiome revealed by metagenomics and culture.</title>
        <authorList>
            <person name="Gilroy R."/>
            <person name="Ravi A."/>
            <person name="Getino M."/>
            <person name="Pursley I."/>
            <person name="Horton D.L."/>
            <person name="Alikhan N.F."/>
            <person name="Baker D."/>
            <person name="Gharbi K."/>
            <person name="Hall N."/>
            <person name="Watson M."/>
            <person name="Adriaenssens E.M."/>
            <person name="Foster-Nyarko E."/>
            <person name="Jarju S."/>
            <person name="Secka A."/>
            <person name="Antonio M."/>
            <person name="Oren A."/>
            <person name="Chaudhuri R.R."/>
            <person name="La Ragione R."/>
            <person name="Hildebrand F."/>
            <person name="Pallen M.J."/>
        </authorList>
    </citation>
    <scope>NUCLEOTIDE SEQUENCE</scope>
    <source>
        <strain evidence="4">ChiGjej1B1-2707</strain>
    </source>
</reference>
<dbReference type="AlphaFoldDB" id="A0A9D1A1N1"/>
<keyword evidence="2" id="KW-0732">Signal</keyword>
<dbReference type="Proteomes" id="UP000824261">
    <property type="component" value="Unassembled WGS sequence"/>
</dbReference>
<protein>
    <submittedName>
        <fullName evidence="4">Flavodoxin</fullName>
    </submittedName>
</protein>
<feature type="compositionally biased region" description="Basic and acidic residues" evidence="1">
    <location>
        <begin position="111"/>
        <end position="124"/>
    </location>
</feature>
<evidence type="ECO:0000313" key="4">
    <source>
        <dbReference type="EMBL" id="HIR01256.1"/>
    </source>
</evidence>
<dbReference type="Pfam" id="PF12682">
    <property type="entry name" value="Flavodoxin_4"/>
    <property type="match status" value="1"/>
</dbReference>
<dbReference type="Gene3D" id="3.40.50.360">
    <property type="match status" value="1"/>
</dbReference>
<feature type="signal peptide" evidence="2">
    <location>
        <begin position="1"/>
        <end position="21"/>
    </location>
</feature>
<comment type="caution">
    <text evidence="4">The sequence shown here is derived from an EMBL/GenBank/DDBJ whole genome shotgun (WGS) entry which is preliminary data.</text>
</comment>
<feature type="domain" description="Flavodoxin-like" evidence="3">
    <location>
        <begin position="66"/>
        <end position="222"/>
    </location>
</feature>